<evidence type="ECO:0000256" key="1">
    <source>
        <dbReference type="ARBA" id="ARBA00023015"/>
    </source>
</evidence>
<keyword evidence="1" id="KW-0805">Transcription regulation</keyword>
<keyword evidence="4" id="KW-0804">Transcription</keyword>
<evidence type="ECO:0000256" key="2">
    <source>
        <dbReference type="ARBA" id="ARBA00023054"/>
    </source>
</evidence>
<dbReference type="PANTHER" id="PTHR46040">
    <property type="entry name" value="HIGH MOBILITY GROUP PROTEIN 2"/>
    <property type="match status" value="1"/>
</dbReference>
<dbReference type="EMBL" id="JAACNH010000006">
    <property type="protein sequence ID" value="KAG8440281.1"/>
    <property type="molecule type" value="Genomic_DNA"/>
</dbReference>
<protein>
    <submittedName>
        <fullName evidence="8">Uncharacterized protein</fullName>
    </submittedName>
</protein>
<evidence type="ECO:0000256" key="7">
    <source>
        <dbReference type="SAM" id="MobiDB-lite"/>
    </source>
</evidence>
<dbReference type="GO" id="GO:0003677">
    <property type="term" value="F:DNA binding"/>
    <property type="evidence" value="ECO:0007669"/>
    <property type="project" value="UniProtKB-KW"/>
</dbReference>
<organism evidence="8 9">
    <name type="scientific">Hymenochirus boettgeri</name>
    <name type="common">Congo dwarf clawed frog</name>
    <dbReference type="NCBI Taxonomy" id="247094"/>
    <lineage>
        <taxon>Eukaryota</taxon>
        <taxon>Metazoa</taxon>
        <taxon>Chordata</taxon>
        <taxon>Craniata</taxon>
        <taxon>Vertebrata</taxon>
        <taxon>Euteleostomi</taxon>
        <taxon>Amphibia</taxon>
        <taxon>Batrachia</taxon>
        <taxon>Anura</taxon>
        <taxon>Pipoidea</taxon>
        <taxon>Pipidae</taxon>
        <taxon>Pipinae</taxon>
        <taxon>Hymenochirus</taxon>
    </lineage>
</organism>
<feature type="compositionally biased region" description="Polar residues" evidence="7">
    <location>
        <begin position="55"/>
        <end position="65"/>
    </location>
</feature>
<dbReference type="Proteomes" id="UP000812440">
    <property type="component" value="Chromosome 3"/>
</dbReference>
<keyword evidence="3" id="KW-0238">DNA-binding</keyword>
<dbReference type="AlphaFoldDB" id="A0A8T2JCF8"/>
<feature type="region of interest" description="Disordered" evidence="7">
    <location>
        <begin position="1"/>
        <end position="132"/>
    </location>
</feature>
<evidence type="ECO:0000256" key="6">
    <source>
        <dbReference type="SAM" id="Coils"/>
    </source>
</evidence>
<dbReference type="PANTHER" id="PTHR46040:SF1">
    <property type="entry name" value="HIGH MOBILITY GROUP PROTEIN 20A-RELATED"/>
    <property type="match status" value="1"/>
</dbReference>
<evidence type="ECO:0000256" key="4">
    <source>
        <dbReference type="ARBA" id="ARBA00023163"/>
    </source>
</evidence>
<feature type="coiled-coil region" evidence="6">
    <location>
        <begin position="153"/>
        <end position="201"/>
    </location>
</feature>
<evidence type="ECO:0000256" key="5">
    <source>
        <dbReference type="ARBA" id="ARBA00023242"/>
    </source>
</evidence>
<comment type="caution">
    <text evidence="8">The sequence shown here is derived from an EMBL/GenBank/DDBJ whole genome shotgun (WGS) entry which is preliminary data.</text>
</comment>
<evidence type="ECO:0000313" key="9">
    <source>
        <dbReference type="Proteomes" id="UP000812440"/>
    </source>
</evidence>
<dbReference type="OrthoDB" id="3213154at2759"/>
<feature type="compositionally biased region" description="Polar residues" evidence="7">
    <location>
        <begin position="90"/>
        <end position="99"/>
    </location>
</feature>
<evidence type="ECO:0000256" key="3">
    <source>
        <dbReference type="ARBA" id="ARBA00023125"/>
    </source>
</evidence>
<proteinExistence type="predicted"/>
<accession>A0A8T2JCF8</accession>
<feature type="compositionally biased region" description="Basic and acidic residues" evidence="7">
    <location>
        <begin position="79"/>
        <end position="89"/>
    </location>
</feature>
<feature type="compositionally biased region" description="Polar residues" evidence="7">
    <location>
        <begin position="23"/>
        <end position="45"/>
    </location>
</feature>
<dbReference type="GO" id="GO:0005634">
    <property type="term" value="C:nucleus"/>
    <property type="evidence" value="ECO:0007669"/>
    <property type="project" value="TreeGrafter"/>
</dbReference>
<name>A0A8T2JCF8_9PIPI</name>
<keyword evidence="5" id="KW-0539">Nucleus</keyword>
<feature type="compositionally biased region" description="Basic and acidic residues" evidence="7">
    <location>
        <begin position="11"/>
        <end position="22"/>
    </location>
</feature>
<evidence type="ECO:0000313" key="8">
    <source>
        <dbReference type="EMBL" id="KAG8440281.1"/>
    </source>
</evidence>
<dbReference type="GO" id="GO:0010468">
    <property type="term" value="P:regulation of gene expression"/>
    <property type="evidence" value="ECO:0007669"/>
    <property type="project" value="TreeGrafter"/>
</dbReference>
<gene>
    <name evidence="8" type="ORF">GDO86_006153</name>
</gene>
<keyword evidence="9" id="KW-1185">Reference proteome</keyword>
<keyword evidence="2 6" id="KW-0175">Coiled coil</keyword>
<reference evidence="8" key="1">
    <citation type="thesis" date="2020" institute="ProQuest LLC" country="789 East Eisenhower Parkway, Ann Arbor, MI, USA">
        <title>Comparative Genomics and Chromosome Evolution.</title>
        <authorList>
            <person name="Mudd A.B."/>
        </authorList>
    </citation>
    <scope>NUCLEOTIDE SEQUENCE</scope>
    <source>
        <strain evidence="8">Female2</strain>
        <tissue evidence="8">Blood</tissue>
    </source>
</reference>
<sequence length="271" mass="31096">MENPGSAHLPPSEEHLDTKENTDTPFSGISVSDNLQTTLRTNPPMLQQDDKEDMTLQQSGEQQLGDSGERQDEEQYLDEAEKDKERYTKELQQYQNTDAYRSYSRKAQSRQKGRQQRQEGVRGVPSNTEKESLLKERPIFDIPIFTEEFLNHSKAREAELRQLRKTNMEFEERNAALQKHVESMRSAVQRLETDLSQEQGRNSLIQQHLQNVRQALTHCLRAVPIPGTTETPSMETIDSYMSRLQSAVLTHPKESEAIISGVREVLSQLEG</sequence>
<dbReference type="InterPro" id="IPR051965">
    <property type="entry name" value="ChromReg_NeuronalGeneExpr"/>
</dbReference>
<feature type="compositionally biased region" description="Basic residues" evidence="7">
    <location>
        <begin position="103"/>
        <end position="115"/>
    </location>
</feature>